<dbReference type="EMBL" id="GISG01225406">
    <property type="protein sequence ID" value="MBA4664863.1"/>
    <property type="molecule type" value="Transcribed_RNA"/>
</dbReference>
<organism evidence="2">
    <name type="scientific">Opuntia streptacantha</name>
    <name type="common">Prickly pear cactus</name>
    <name type="synonym">Opuntia cardona</name>
    <dbReference type="NCBI Taxonomy" id="393608"/>
    <lineage>
        <taxon>Eukaryota</taxon>
        <taxon>Viridiplantae</taxon>
        <taxon>Streptophyta</taxon>
        <taxon>Embryophyta</taxon>
        <taxon>Tracheophyta</taxon>
        <taxon>Spermatophyta</taxon>
        <taxon>Magnoliopsida</taxon>
        <taxon>eudicotyledons</taxon>
        <taxon>Gunneridae</taxon>
        <taxon>Pentapetalae</taxon>
        <taxon>Caryophyllales</taxon>
        <taxon>Cactineae</taxon>
        <taxon>Cactaceae</taxon>
        <taxon>Opuntioideae</taxon>
        <taxon>Opuntia</taxon>
    </lineage>
</organism>
<keyword evidence="1" id="KW-1133">Transmembrane helix</keyword>
<proteinExistence type="predicted"/>
<feature type="transmembrane region" description="Helical" evidence="1">
    <location>
        <begin position="56"/>
        <end position="74"/>
    </location>
</feature>
<reference evidence="2" key="1">
    <citation type="journal article" date="2013" name="J. Plant Res.">
        <title>Effect of fungi and light on seed germination of three Opuntia species from semiarid lands of central Mexico.</title>
        <authorList>
            <person name="Delgado-Sanchez P."/>
            <person name="Jimenez-Bremont J.F."/>
            <person name="Guerrero-Gonzalez Mde L."/>
            <person name="Flores J."/>
        </authorList>
    </citation>
    <scope>NUCLEOTIDE SEQUENCE</scope>
    <source>
        <tissue evidence="2">Cladode</tissue>
    </source>
</reference>
<sequence>MAAEDGVKTPYTGTCVATGSSLTSIPSYRRQEAHFTNLLNCSNLMKRAIQSRMLHISLKHVIMLALTTTTIMLVRTLKGFVFDWCTDFKGKKTQRNWKDT</sequence>
<dbReference type="AlphaFoldDB" id="A0A7C9EG56"/>
<evidence type="ECO:0000256" key="1">
    <source>
        <dbReference type="SAM" id="Phobius"/>
    </source>
</evidence>
<keyword evidence="1" id="KW-0812">Transmembrane</keyword>
<protein>
    <submittedName>
        <fullName evidence="2">Uncharacterized protein</fullName>
    </submittedName>
</protein>
<accession>A0A7C9EG56</accession>
<name>A0A7C9EG56_OPUST</name>
<reference evidence="2" key="2">
    <citation type="submission" date="2020-07" db="EMBL/GenBank/DDBJ databases">
        <authorList>
            <person name="Vera ALvarez R."/>
            <person name="Arias-Moreno D.M."/>
            <person name="Jimenez-Jacinto V."/>
            <person name="Jimenez-Bremont J.F."/>
            <person name="Swaminathan K."/>
            <person name="Moose S.P."/>
            <person name="Guerrero-Gonzalez M.L."/>
            <person name="Marino-Ramirez L."/>
            <person name="Landsman D."/>
            <person name="Rodriguez-Kessler M."/>
            <person name="Delgado-Sanchez P."/>
        </authorList>
    </citation>
    <scope>NUCLEOTIDE SEQUENCE</scope>
    <source>
        <tissue evidence="2">Cladode</tissue>
    </source>
</reference>
<evidence type="ECO:0000313" key="2">
    <source>
        <dbReference type="EMBL" id="MBA4664863.1"/>
    </source>
</evidence>
<keyword evidence="1" id="KW-0472">Membrane</keyword>